<feature type="domain" description="HTH tetR-type" evidence="2">
    <location>
        <begin position="24"/>
        <end position="71"/>
    </location>
</feature>
<protein>
    <submittedName>
        <fullName evidence="3">TetR/AcrR family transcriptional regulator</fullName>
    </submittedName>
</protein>
<comment type="caution">
    <text evidence="3">The sequence shown here is derived from an EMBL/GenBank/DDBJ whole genome shotgun (WGS) entry which is preliminary data.</text>
</comment>
<dbReference type="AlphaFoldDB" id="A0A5D9C3F6"/>
<evidence type="ECO:0000313" key="4">
    <source>
        <dbReference type="Proteomes" id="UP000322077"/>
    </source>
</evidence>
<keyword evidence="1" id="KW-0238">DNA-binding</keyword>
<dbReference type="GO" id="GO:0003677">
    <property type="term" value="F:DNA binding"/>
    <property type="evidence" value="ECO:0007669"/>
    <property type="project" value="UniProtKB-KW"/>
</dbReference>
<dbReference type="Proteomes" id="UP000322077">
    <property type="component" value="Unassembled WGS sequence"/>
</dbReference>
<proteinExistence type="predicted"/>
<dbReference type="InterPro" id="IPR001647">
    <property type="entry name" value="HTH_TetR"/>
</dbReference>
<dbReference type="Gene3D" id="1.10.357.10">
    <property type="entry name" value="Tetracycline Repressor, domain 2"/>
    <property type="match status" value="1"/>
</dbReference>
<gene>
    <name evidence="3" type="ORF">FYJ91_12575</name>
</gene>
<reference evidence="3 4" key="1">
    <citation type="submission" date="2019-08" db="EMBL/GenBank/DDBJ databases">
        <authorList>
            <person name="Wang G."/>
            <person name="Xu Z."/>
        </authorList>
    </citation>
    <scope>NUCLEOTIDE SEQUENCE [LARGE SCALE GENOMIC DNA]</scope>
    <source>
        <strain evidence="3 4">ZX</strain>
    </source>
</reference>
<evidence type="ECO:0000313" key="3">
    <source>
        <dbReference type="EMBL" id="TZG25817.1"/>
    </source>
</evidence>
<dbReference type="EMBL" id="VTOU01000003">
    <property type="protein sequence ID" value="TZG25817.1"/>
    <property type="molecule type" value="Genomic_DNA"/>
</dbReference>
<sequence>MPSSEHSHKSRSPDPRSARSVASLLTTAEALFGQRGIENVSLREIATAAGSRNNNLVQYHFGTKEGLTAAIFRSRIQQMDVRRAQMLSIAEAAGLVGDLPTLLEIICLPQFDIANLTGHHPYPSFLLQYARLYWRVGGGPDWTRDGVIAPALHRTNLAMIAALTPLPRDVARLRMQLCHFMFLEALIRWDQIDVSERVQHQILLTDTLRAAQAALVAGCPASTRLASPFVDIFPMLAL</sequence>
<evidence type="ECO:0000259" key="2">
    <source>
        <dbReference type="Pfam" id="PF00440"/>
    </source>
</evidence>
<accession>A0A5D9C3F6</accession>
<keyword evidence="4" id="KW-1185">Reference proteome</keyword>
<dbReference type="Pfam" id="PF00440">
    <property type="entry name" value="TetR_N"/>
    <property type="match status" value="1"/>
</dbReference>
<name>A0A5D9C3F6_9SPHN</name>
<dbReference type="SUPFAM" id="SSF46689">
    <property type="entry name" value="Homeodomain-like"/>
    <property type="match status" value="1"/>
</dbReference>
<organism evidence="3 4">
    <name type="scientific">Sphingomonas montanisoli</name>
    <dbReference type="NCBI Taxonomy" id="2606412"/>
    <lineage>
        <taxon>Bacteria</taxon>
        <taxon>Pseudomonadati</taxon>
        <taxon>Pseudomonadota</taxon>
        <taxon>Alphaproteobacteria</taxon>
        <taxon>Sphingomonadales</taxon>
        <taxon>Sphingomonadaceae</taxon>
        <taxon>Sphingomonas</taxon>
    </lineage>
</organism>
<dbReference type="InterPro" id="IPR009057">
    <property type="entry name" value="Homeodomain-like_sf"/>
</dbReference>
<evidence type="ECO:0000256" key="1">
    <source>
        <dbReference type="ARBA" id="ARBA00023125"/>
    </source>
</evidence>